<keyword evidence="2" id="KW-1003">Cell membrane</keyword>
<reference evidence="8" key="1">
    <citation type="submission" date="2022-10" db="EMBL/GenBank/DDBJ databases">
        <title>Vagococcus sp. isolated from poultry meat.</title>
        <authorList>
            <person name="Johansson P."/>
            <person name="Bjorkroth J."/>
        </authorList>
    </citation>
    <scope>NUCLEOTIDE SEQUENCE</scope>
    <source>
        <strain evidence="8">PNs007</strain>
    </source>
</reference>
<feature type="transmembrane region" description="Helical" evidence="6">
    <location>
        <begin position="30"/>
        <end position="51"/>
    </location>
</feature>
<proteinExistence type="predicted"/>
<keyword evidence="5 6" id="KW-0472">Membrane</keyword>
<evidence type="ECO:0000256" key="2">
    <source>
        <dbReference type="ARBA" id="ARBA00022475"/>
    </source>
</evidence>
<dbReference type="PANTHER" id="PTHR33885:SF3">
    <property type="entry name" value="PHAGE SHOCK PROTEIN C"/>
    <property type="match status" value="1"/>
</dbReference>
<dbReference type="PANTHER" id="PTHR33885">
    <property type="entry name" value="PHAGE SHOCK PROTEIN C"/>
    <property type="match status" value="1"/>
</dbReference>
<evidence type="ECO:0000256" key="3">
    <source>
        <dbReference type="ARBA" id="ARBA00022692"/>
    </source>
</evidence>
<keyword evidence="3 6" id="KW-0812">Transmembrane</keyword>
<evidence type="ECO:0000256" key="1">
    <source>
        <dbReference type="ARBA" id="ARBA00004162"/>
    </source>
</evidence>
<dbReference type="InterPro" id="IPR052027">
    <property type="entry name" value="PspC"/>
</dbReference>
<evidence type="ECO:0000256" key="6">
    <source>
        <dbReference type="SAM" id="Phobius"/>
    </source>
</evidence>
<dbReference type="Proteomes" id="UP001147148">
    <property type="component" value="Unassembled WGS sequence"/>
</dbReference>
<comment type="subcellular location">
    <subcellularLocation>
        <location evidence="1">Cell membrane</location>
        <topology evidence="1">Single-pass membrane protein</topology>
    </subcellularLocation>
</comment>
<keyword evidence="9" id="KW-1185">Reference proteome</keyword>
<gene>
    <name evidence="8" type="ORF">OL233_08570</name>
</gene>
<comment type="caution">
    <text evidence="8">The sequence shown here is derived from an EMBL/GenBank/DDBJ whole genome shotgun (WGS) entry which is preliminary data.</text>
</comment>
<evidence type="ECO:0000256" key="4">
    <source>
        <dbReference type="ARBA" id="ARBA00022989"/>
    </source>
</evidence>
<dbReference type="Pfam" id="PF04024">
    <property type="entry name" value="PspC"/>
    <property type="match status" value="1"/>
</dbReference>
<organism evidence="8 9">
    <name type="scientific">Vagococcus proximus</name>
    <dbReference type="NCBI Taxonomy" id="2991417"/>
    <lineage>
        <taxon>Bacteria</taxon>
        <taxon>Bacillati</taxon>
        <taxon>Bacillota</taxon>
        <taxon>Bacilli</taxon>
        <taxon>Lactobacillales</taxon>
        <taxon>Enterococcaceae</taxon>
        <taxon>Vagococcus</taxon>
    </lineage>
</organism>
<dbReference type="RefSeq" id="WP_275471911.1">
    <property type="nucleotide sequence ID" value="NZ_JAPDSH010000006.1"/>
</dbReference>
<evidence type="ECO:0000313" key="9">
    <source>
        <dbReference type="Proteomes" id="UP001147148"/>
    </source>
</evidence>
<dbReference type="InterPro" id="IPR007168">
    <property type="entry name" value="Phageshock_PspC_N"/>
</dbReference>
<evidence type="ECO:0000313" key="8">
    <source>
        <dbReference type="EMBL" id="MDF0480336.1"/>
    </source>
</evidence>
<sequence length="55" mass="6018">MRSLRKSQSDRVLTGVCGGIGRFFGISSNLVRVIFVITGAVLIYILLALFLEEGM</sequence>
<protein>
    <submittedName>
        <fullName evidence="8">PspC domain-containing protein</fullName>
    </submittedName>
</protein>
<evidence type="ECO:0000259" key="7">
    <source>
        <dbReference type="Pfam" id="PF04024"/>
    </source>
</evidence>
<feature type="domain" description="Phage shock protein PspC N-terminal" evidence="7">
    <location>
        <begin position="3"/>
        <end position="53"/>
    </location>
</feature>
<evidence type="ECO:0000256" key="5">
    <source>
        <dbReference type="ARBA" id="ARBA00023136"/>
    </source>
</evidence>
<keyword evidence="4 6" id="KW-1133">Transmembrane helix</keyword>
<dbReference type="EMBL" id="JAPDSH010000006">
    <property type="protein sequence ID" value="MDF0480336.1"/>
    <property type="molecule type" value="Genomic_DNA"/>
</dbReference>
<accession>A0ABT5X2V9</accession>
<name>A0ABT5X2V9_9ENTE</name>